<evidence type="ECO:0000256" key="5">
    <source>
        <dbReference type="SAM" id="MobiDB-lite"/>
    </source>
</evidence>
<feature type="region of interest" description="Disordered" evidence="5">
    <location>
        <begin position="76"/>
        <end position="111"/>
    </location>
</feature>
<keyword evidence="4" id="KW-0539">Nucleus</keyword>
<dbReference type="VEuPathDB" id="FungiDB:ASPNIDRAFT2_1155479"/>
<dbReference type="EMBL" id="BCMY01000015">
    <property type="protein sequence ID" value="GAQ45153.1"/>
    <property type="molecule type" value="Genomic_DNA"/>
</dbReference>
<dbReference type="Gene3D" id="4.10.240.10">
    <property type="entry name" value="Zn(2)-C6 fungal-type DNA-binding domain"/>
    <property type="match status" value="1"/>
</dbReference>
<keyword evidence="2" id="KW-0238">DNA-binding</keyword>
<dbReference type="CDD" id="cd00067">
    <property type="entry name" value="GAL4"/>
    <property type="match status" value="1"/>
</dbReference>
<dbReference type="VEuPathDB" id="FungiDB:An06g00730"/>
<dbReference type="OMA" id="FWRDEAP"/>
<evidence type="ECO:0000256" key="4">
    <source>
        <dbReference type="ARBA" id="ARBA00023242"/>
    </source>
</evidence>
<keyword evidence="3" id="KW-0804">Transcription</keyword>
<dbReference type="PANTHER" id="PTHR47657">
    <property type="entry name" value="STEROL REGULATORY ELEMENT-BINDING PROTEIN ECM22"/>
    <property type="match status" value="1"/>
</dbReference>
<evidence type="ECO:0000256" key="3">
    <source>
        <dbReference type="ARBA" id="ARBA00023163"/>
    </source>
</evidence>
<dbReference type="InterPro" id="IPR001138">
    <property type="entry name" value="Zn2Cys6_DnaBD"/>
</dbReference>
<evidence type="ECO:0000313" key="6">
    <source>
        <dbReference type="EMBL" id="GAQ45153.1"/>
    </source>
</evidence>
<evidence type="ECO:0000256" key="2">
    <source>
        <dbReference type="ARBA" id="ARBA00023125"/>
    </source>
</evidence>
<dbReference type="Proteomes" id="UP000068243">
    <property type="component" value="Unassembled WGS sequence"/>
</dbReference>
<dbReference type="PANTHER" id="PTHR47657:SF13">
    <property type="entry name" value="ZN(2)-C6 FUNGAL-TYPE DOMAIN-CONTAINING PROTEIN-RELATED"/>
    <property type="match status" value="1"/>
</dbReference>
<accession>A0A117E267</accession>
<name>A0A117E267_ASPNG</name>
<proteinExistence type="predicted"/>
<dbReference type="GO" id="GO:0008270">
    <property type="term" value="F:zinc ion binding"/>
    <property type="evidence" value="ECO:0007669"/>
    <property type="project" value="InterPro"/>
</dbReference>
<evidence type="ECO:0000313" key="7">
    <source>
        <dbReference type="Proteomes" id="UP000068243"/>
    </source>
</evidence>
<comment type="caution">
    <text evidence="6">The sequence shown here is derived from an EMBL/GenBank/DDBJ whole genome shotgun (WGS) entry which is preliminary data.</text>
</comment>
<evidence type="ECO:0000256" key="1">
    <source>
        <dbReference type="ARBA" id="ARBA00023015"/>
    </source>
</evidence>
<protein>
    <submittedName>
        <fullName evidence="6">Unnamed protein product</fullName>
    </submittedName>
</protein>
<reference evidence="7" key="1">
    <citation type="journal article" date="2016" name="Genome Announc.">
        <title>Draft genome sequence of Aspergillus niger strain An76.</title>
        <authorList>
            <person name="Gong W."/>
            <person name="Cheng Z."/>
            <person name="Zhang H."/>
            <person name="Liu L."/>
            <person name="Gao P."/>
            <person name="Wang L."/>
        </authorList>
    </citation>
    <scope>NUCLEOTIDE SEQUENCE [LARGE SCALE GENOMIC DNA]</scope>
    <source>
        <strain evidence="7">An76</strain>
    </source>
</reference>
<gene>
    <name evidence="6" type="ORF">ABL_07814</name>
</gene>
<dbReference type="InterPro" id="IPR052400">
    <property type="entry name" value="Zn2-C6_fungal_TF"/>
</dbReference>
<dbReference type="GO" id="GO:0003677">
    <property type="term" value="F:DNA binding"/>
    <property type="evidence" value="ECO:0007669"/>
    <property type="project" value="UniProtKB-KW"/>
</dbReference>
<dbReference type="OrthoDB" id="5226580at2759"/>
<organism evidence="6 7">
    <name type="scientific">Aspergillus niger</name>
    <dbReference type="NCBI Taxonomy" id="5061"/>
    <lineage>
        <taxon>Eukaryota</taxon>
        <taxon>Fungi</taxon>
        <taxon>Dikarya</taxon>
        <taxon>Ascomycota</taxon>
        <taxon>Pezizomycotina</taxon>
        <taxon>Eurotiomycetes</taxon>
        <taxon>Eurotiomycetidae</taxon>
        <taxon>Eurotiales</taxon>
        <taxon>Aspergillaceae</taxon>
        <taxon>Aspergillus</taxon>
        <taxon>Aspergillus subgen. Circumdati</taxon>
    </lineage>
</organism>
<dbReference type="AlphaFoldDB" id="A0A117E267"/>
<feature type="compositionally biased region" description="Low complexity" evidence="5">
    <location>
        <begin position="88"/>
        <end position="111"/>
    </location>
</feature>
<dbReference type="SUPFAM" id="SSF57701">
    <property type="entry name" value="Zn2/Cys6 DNA-binding domain"/>
    <property type="match status" value="1"/>
</dbReference>
<dbReference type="GO" id="GO:0000981">
    <property type="term" value="F:DNA-binding transcription factor activity, RNA polymerase II-specific"/>
    <property type="evidence" value="ECO:0007669"/>
    <property type="project" value="InterPro"/>
</dbReference>
<keyword evidence="1" id="KW-0805">Transcription regulation</keyword>
<dbReference type="InterPro" id="IPR036864">
    <property type="entry name" value="Zn2-C6_fun-type_DNA-bd_sf"/>
</dbReference>
<dbReference type="GO" id="GO:0009893">
    <property type="term" value="P:positive regulation of metabolic process"/>
    <property type="evidence" value="ECO:0007669"/>
    <property type="project" value="UniProtKB-ARBA"/>
</dbReference>
<sequence length="448" mass="50026">MLAQSLTNWDKMGKCDELWPQCSNCMNHSVICDYSLSTDPSRPPPSARPVQSELSGRSERLSNWIFVPSEYQGTLKRPSPDSISSSMTLSLTGTQSPPPSSSTSLSASLLSSKPSSTPTTFDLQDFTLHHHYLTSTCYTLAEDDGSLHFWRDEAPKLAITHPFILHLILALAGLHRARNTSHGTLPDPKGNESWLVDRADMHLSVGLRGIASLVGDINPGNIRPAWVGATILCFLPMARGPRPGEYLFFTIGDHHENMAEWPSLVRGVRTLCGISKDLKSRVENCCSSQICGGGKASGIEYQRTLERLRQWVILQSEKQGEVNGWTMKHCYVNAIAMLERMFSEMCGEGHDAGCTIGRLAMMVYDWICCFDPGLSDFQRREPVALVLLAYFLVIMKIHDEVWFARGWAEHIIGGIEECLGREDRRWLQWPMETIFGLDDCATKKTQSS</sequence>
<dbReference type="VEuPathDB" id="FungiDB:ATCC64974_5750"/>
<dbReference type="VEuPathDB" id="FungiDB:M747DRAFT_281826"/>